<dbReference type="Proteomes" id="UP001151760">
    <property type="component" value="Unassembled WGS sequence"/>
</dbReference>
<gene>
    <name evidence="2" type="ORF">Tco_0682534</name>
</gene>
<feature type="compositionally biased region" description="Polar residues" evidence="1">
    <location>
        <begin position="44"/>
        <end position="59"/>
    </location>
</feature>
<keyword evidence="3" id="KW-1185">Reference proteome</keyword>
<sequence>MYNRMRIMHTKFSELISHTSVTWNFETSKVEAHGDVLGAFTQSTAKGSFHNPSTTSPQTSEEERRIEDDYLGEESLVARKDVNLAKAEIIKAQSGKGAEESTIDDCMILLDAIPDVSTTSYNSALARFLDAGWRRMFVLMPDVRRKAWLETLKD</sequence>
<reference evidence="2" key="2">
    <citation type="submission" date="2022-01" db="EMBL/GenBank/DDBJ databases">
        <authorList>
            <person name="Yamashiro T."/>
            <person name="Shiraishi A."/>
            <person name="Satake H."/>
            <person name="Nakayama K."/>
        </authorList>
    </citation>
    <scope>NUCLEOTIDE SEQUENCE</scope>
</reference>
<comment type="caution">
    <text evidence="2">The sequence shown here is derived from an EMBL/GenBank/DDBJ whole genome shotgun (WGS) entry which is preliminary data.</text>
</comment>
<accession>A0ABQ4XRD7</accession>
<reference evidence="2" key="1">
    <citation type="journal article" date="2022" name="Int. J. Mol. Sci.">
        <title>Draft Genome of Tanacetum Coccineum: Genomic Comparison of Closely Related Tanacetum-Family Plants.</title>
        <authorList>
            <person name="Yamashiro T."/>
            <person name="Shiraishi A."/>
            <person name="Nakayama K."/>
            <person name="Satake H."/>
        </authorList>
    </citation>
    <scope>NUCLEOTIDE SEQUENCE</scope>
</reference>
<feature type="region of interest" description="Disordered" evidence="1">
    <location>
        <begin position="44"/>
        <end position="67"/>
    </location>
</feature>
<dbReference type="InterPro" id="IPR045026">
    <property type="entry name" value="LIMYB"/>
</dbReference>
<evidence type="ECO:0000313" key="3">
    <source>
        <dbReference type="Proteomes" id="UP001151760"/>
    </source>
</evidence>
<proteinExistence type="predicted"/>
<dbReference type="PANTHER" id="PTHR47584:SF14">
    <property type="entry name" value="L10-INTERACTING MYB DOMAIN-CONTAINING PROTEIN-LIKE"/>
    <property type="match status" value="1"/>
</dbReference>
<dbReference type="PANTHER" id="PTHR47584">
    <property type="match status" value="1"/>
</dbReference>
<organism evidence="2 3">
    <name type="scientific">Tanacetum coccineum</name>
    <dbReference type="NCBI Taxonomy" id="301880"/>
    <lineage>
        <taxon>Eukaryota</taxon>
        <taxon>Viridiplantae</taxon>
        <taxon>Streptophyta</taxon>
        <taxon>Embryophyta</taxon>
        <taxon>Tracheophyta</taxon>
        <taxon>Spermatophyta</taxon>
        <taxon>Magnoliopsida</taxon>
        <taxon>eudicotyledons</taxon>
        <taxon>Gunneridae</taxon>
        <taxon>Pentapetalae</taxon>
        <taxon>asterids</taxon>
        <taxon>campanulids</taxon>
        <taxon>Asterales</taxon>
        <taxon>Asteraceae</taxon>
        <taxon>Asteroideae</taxon>
        <taxon>Anthemideae</taxon>
        <taxon>Anthemidinae</taxon>
        <taxon>Tanacetum</taxon>
    </lineage>
</organism>
<evidence type="ECO:0000313" key="2">
    <source>
        <dbReference type="EMBL" id="GJS67969.1"/>
    </source>
</evidence>
<dbReference type="EMBL" id="BQNB010009756">
    <property type="protein sequence ID" value="GJS67969.1"/>
    <property type="molecule type" value="Genomic_DNA"/>
</dbReference>
<protein>
    <submittedName>
        <fullName evidence="2">Uncharacterized protein</fullName>
    </submittedName>
</protein>
<evidence type="ECO:0000256" key="1">
    <source>
        <dbReference type="SAM" id="MobiDB-lite"/>
    </source>
</evidence>
<name>A0ABQ4XRD7_9ASTR</name>